<dbReference type="SMART" id="SM00861">
    <property type="entry name" value="Transket_pyr"/>
    <property type="match status" value="1"/>
</dbReference>
<comment type="cofactor">
    <cofactor evidence="1">
        <name>Mg(2+)</name>
        <dbReference type="ChEBI" id="CHEBI:18420"/>
    </cofactor>
</comment>
<evidence type="ECO:0000313" key="12">
    <source>
        <dbReference type="EMBL" id="MFC7275546.1"/>
    </source>
</evidence>
<dbReference type="Gene3D" id="3.40.50.970">
    <property type="match status" value="2"/>
</dbReference>
<dbReference type="GO" id="GO:0004802">
    <property type="term" value="F:transketolase activity"/>
    <property type="evidence" value="ECO:0007669"/>
    <property type="project" value="UniProtKB-EC"/>
</dbReference>
<dbReference type="CDD" id="cd02012">
    <property type="entry name" value="TPP_TK"/>
    <property type="match status" value="1"/>
</dbReference>
<evidence type="ECO:0000256" key="4">
    <source>
        <dbReference type="ARBA" id="ARBA00013152"/>
    </source>
</evidence>
<name>A0ABW2HUU6_9ACTN</name>
<keyword evidence="8" id="KW-0786">Thiamine pyrophosphate</keyword>
<dbReference type="InterPro" id="IPR033247">
    <property type="entry name" value="Transketolase_fam"/>
</dbReference>
<dbReference type="SUPFAM" id="SSF52518">
    <property type="entry name" value="Thiamin diphosphate-binding fold (THDP-binding)"/>
    <property type="match status" value="2"/>
</dbReference>
<evidence type="ECO:0000256" key="7">
    <source>
        <dbReference type="ARBA" id="ARBA00022842"/>
    </source>
</evidence>
<keyword evidence="6" id="KW-0479">Metal-binding</keyword>
<evidence type="ECO:0000259" key="11">
    <source>
        <dbReference type="SMART" id="SM00861"/>
    </source>
</evidence>
<evidence type="ECO:0000256" key="5">
    <source>
        <dbReference type="ARBA" id="ARBA00022679"/>
    </source>
</evidence>
<evidence type="ECO:0000256" key="2">
    <source>
        <dbReference type="ARBA" id="ARBA00001964"/>
    </source>
</evidence>
<dbReference type="InterPro" id="IPR055152">
    <property type="entry name" value="Transketolase-like_C_2"/>
</dbReference>
<dbReference type="NCBIfam" id="TIGR00232">
    <property type="entry name" value="tktlase_bact"/>
    <property type="match status" value="1"/>
</dbReference>
<dbReference type="InterPro" id="IPR009014">
    <property type="entry name" value="Transketo_C/PFOR_II"/>
</dbReference>
<proteinExistence type="inferred from homology"/>
<dbReference type="InterPro" id="IPR029061">
    <property type="entry name" value="THDP-binding"/>
</dbReference>
<evidence type="ECO:0000256" key="1">
    <source>
        <dbReference type="ARBA" id="ARBA00001946"/>
    </source>
</evidence>
<dbReference type="Gene3D" id="3.40.50.920">
    <property type="match status" value="1"/>
</dbReference>
<gene>
    <name evidence="12" type="primary">tkt</name>
    <name evidence="12" type="ORF">ACFQS1_16275</name>
</gene>
<keyword evidence="7" id="KW-0460">Magnesium</keyword>
<dbReference type="Pfam" id="PF00456">
    <property type="entry name" value="Transketolase_N"/>
    <property type="match status" value="1"/>
</dbReference>
<protein>
    <recommendedName>
        <fullName evidence="4 10">Transketolase</fullName>
        <ecNumber evidence="4 10">2.2.1.1</ecNumber>
    </recommendedName>
</protein>
<dbReference type="PANTHER" id="PTHR43522:SF2">
    <property type="entry name" value="TRANSKETOLASE 1-RELATED"/>
    <property type="match status" value="1"/>
</dbReference>
<evidence type="ECO:0000256" key="9">
    <source>
        <dbReference type="ARBA" id="ARBA00049473"/>
    </source>
</evidence>
<comment type="similarity">
    <text evidence="3">Belongs to the transketolase family.</text>
</comment>
<dbReference type="PANTHER" id="PTHR43522">
    <property type="entry name" value="TRANSKETOLASE"/>
    <property type="match status" value="1"/>
</dbReference>
<evidence type="ECO:0000256" key="10">
    <source>
        <dbReference type="NCBIfam" id="TIGR00232"/>
    </source>
</evidence>
<comment type="catalytic activity">
    <reaction evidence="9">
        <text>D-sedoheptulose 7-phosphate + D-glyceraldehyde 3-phosphate = aldehydo-D-ribose 5-phosphate + D-xylulose 5-phosphate</text>
        <dbReference type="Rhea" id="RHEA:10508"/>
        <dbReference type="ChEBI" id="CHEBI:57483"/>
        <dbReference type="ChEBI" id="CHEBI:57737"/>
        <dbReference type="ChEBI" id="CHEBI:58273"/>
        <dbReference type="ChEBI" id="CHEBI:59776"/>
        <dbReference type="EC" id="2.2.1.1"/>
    </reaction>
</comment>
<dbReference type="InterPro" id="IPR005474">
    <property type="entry name" value="Transketolase_N"/>
</dbReference>
<dbReference type="EMBL" id="JBHTBJ010000010">
    <property type="protein sequence ID" value="MFC7275546.1"/>
    <property type="molecule type" value="Genomic_DNA"/>
</dbReference>
<accession>A0ABW2HUU6</accession>
<evidence type="ECO:0000256" key="6">
    <source>
        <dbReference type="ARBA" id="ARBA00022723"/>
    </source>
</evidence>
<keyword evidence="13" id="KW-1185">Reference proteome</keyword>
<feature type="domain" description="Transketolase-like pyrimidine-binding" evidence="11">
    <location>
        <begin position="356"/>
        <end position="527"/>
    </location>
</feature>
<keyword evidence="5 12" id="KW-0808">Transferase</keyword>
<evidence type="ECO:0000256" key="8">
    <source>
        <dbReference type="ARBA" id="ARBA00023052"/>
    </source>
</evidence>
<dbReference type="InterPro" id="IPR005475">
    <property type="entry name" value="Transketolase-like_Pyr-bd"/>
</dbReference>
<dbReference type="EC" id="2.2.1.1" evidence="4 10"/>
<reference evidence="13" key="1">
    <citation type="journal article" date="2019" name="Int. J. Syst. Evol. Microbiol.">
        <title>The Global Catalogue of Microorganisms (GCM) 10K type strain sequencing project: providing services to taxonomists for standard genome sequencing and annotation.</title>
        <authorList>
            <consortium name="The Broad Institute Genomics Platform"/>
            <consortium name="The Broad Institute Genome Sequencing Center for Infectious Disease"/>
            <person name="Wu L."/>
            <person name="Ma J."/>
        </authorList>
    </citation>
    <scope>NUCLEOTIDE SEQUENCE [LARGE SCALE GENOMIC DNA]</scope>
    <source>
        <strain evidence="13">XZYJT-10</strain>
    </source>
</reference>
<dbReference type="SUPFAM" id="SSF52922">
    <property type="entry name" value="TK C-terminal domain-like"/>
    <property type="match status" value="1"/>
</dbReference>
<dbReference type="RefSeq" id="WP_378968779.1">
    <property type="nucleotide sequence ID" value="NZ_JBHTBJ010000010.1"/>
</dbReference>
<dbReference type="Proteomes" id="UP001596548">
    <property type="component" value="Unassembled WGS sequence"/>
</dbReference>
<comment type="cofactor">
    <cofactor evidence="2">
        <name>thiamine diphosphate</name>
        <dbReference type="ChEBI" id="CHEBI:58937"/>
    </cofactor>
</comment>
<evidence type="ECO:0000313" key="13">
    <source>
        <dbReference type="Proteomes" id="UP001596548"/>
    </source>
</evidence>
<evidence type="ECO:0000256" key="3">
    <source>
        <dbReference type="ARBA" id="ARBA00007131"/>
    </source>
</evidence>
<dbReference type="CDD" id="cd07033">
    <property type="entry name" value="TPP_PYR_DXS_TK_like"/>
    <property type="match status" value="1"/>
</dbReference>
<organism evidence="12 13">
    <name type="scientific">Paractinoplanes rhizophilus</name>
    <dbReference type="NCBI Taxonomy" id="1416877"/>
    <lineage>
        <taxon>Bacteria</taxon>
        <taxon>Bacillati</taxon>
        <taxon>Actinomycetota</taxon>
        <taxon>Actinomycetes</taxon>
        <taxon>Micromonosporales</taxon>
        <taxon>Micromonosporaceae</taxon>
        <taxon>Paractinoplanes</taxon>
    </lineage>
</organism>
<dbReference type="Pfam" id="PF02779">
    <property type="entry name" value="Transket_pyr"/>
    <property type="match status" value="1"/>
</dbReference>
<sequence length="682" mass="72149">MTGAESSRWAGPVATARGLIIDTVEHAGNGHVGAALALAPLGCAIYGDVLRHDPARPDWPDRDRLVLSAGHASAWQYVLLHLAGYAVTLDDLRSFRRLGSITPGHPERGLTPGVETTTGPLGQGLATAVGLAVAERLLAARFNRPGFEIVDHATLVVASDGDLMEGVSQEAISLAGQWGLDKLVVCYDSNGITIDGPTSLSFGVEDQLARFRASGWAVEQVAAVEDVEVLADALRRARHRGDGRPTLVVLPTEIGYPAEAVRGTTKAHGSPLGATEAARTKAALGLDPARTFQVPADSARMLDARPRGDRDRSLWEKTFGEWSREFPELRAGWDAAHGPVPADVLAGFPVPGHEPVSPRNVSRLIMDELSDRLPTMAGGAADLVDSTKTAVAGASFFTAAAPDRNLAFGVREHGMAAIVNGLALHGGIPKPFGSTFLTFGDYMRPAVRLSALMGLPVLWIWTHDSIAIGADGRTHQPVEHLASLRAMPGLWVMRPADAYETTHAWRAVLARTDGPVALVLARQLLPVLDEAGAAAAAAGVARGGYVLADCPGQPDILLLASGSEVHLAVAAARELTRSGTAVRVISMPCWELFGAQETEYRDAVLPPAVRIRLAVEAGSSMGWHRWVGLDGEVLSVDEFGASDHGDVLLEHFGMTAGNVVGAARRLLTRPETTTRNGESDHE</sequence>
<comment type="caution">
    <text evidence="12">The sequence shown here is derived from an EMBL/GenBank/DDBJ whole genome shotgun (WGS) entry which is preliminary data.</text>
</comment>
<dbReference type="InterPro" id="IPR005478">
    <property type="entry name" value="Transketolase_bac-like"/>
</dbReference>
<dbReference type="Pfam" id="PF22613">
    <property type="entry name" value="Transketolase_C_1"/>
    <property type="match status" value="1"/>
</dbReference>